<dbReference type="SUPFAM" id="SSF46689">
    <property type="entry name" value="Homeodomain-like"/>
    <property type="match status" value="1"/>
</dbReference>
<dbReference type="InterPro" id="IPR006120">
    <property type="entry name" value="Resolvase_HTH_dom"/>
</dbReference>
<sequence length="109" mass="12129">MSLRESIDTTTPGGKLVFHVFGAVAEFERDLILERTMAGLEAARVRGRKGGRKPAMDERKVALASKLMRDRETPISEVCEVVGVSRATLYRYLRPDGTPRPREEGGSHM</sequence>
<organism evidence="3">
    <name type="scientific">uncultured Rubrobacteraceae bacterium</name>
    <dbReference type="NCBI Taxonomy" id="349277"/>
    <lineage>
        <taxon>Bacteria</taxon>
        <taxon>Bacillati</taxon>
        <taxon>Actinomycetota</taxon>
        <taxon>Rubrobacteria</taxon>
        <taxon>Rubrobacterales</taxon>
        <taxon>Rubrobacteraceae</taxon>
        <taxon>environmental samples</taxon>
    </lineage>
</organism>
<dbReference type="Pfam" id="PF02796">
    <property type="entry name" value="HTH_7"/>
    <property type="match status" value="1"/>
</dbReference>
<comment type="similarity">
    <text evidence="1">Belongs to the site-specific recombinase resolvase family.</text>
</comment>
<dbReference type="EMBL" id="CADCVH010000055">
    <property type="protein sequence ID" value="CAA9457705.1"/>
    <property type="molecule type" value="Genomic_DNA"/>
</dbReference>
<dbReference type="InterPro" id="IPR006119">
    <property type="entry name" value="Resolv_N"/>
</dbReference>
<protein>
    <submittedName>
        <fullName evidence="3">Phage integrase, site-specific serine recombinase</fullName>
    </submittedName>
</protein>
<accession>A0A6J4QYY7</accession>
<feature type="domain" description="Resolvase/invertase-type recombinase catalytic" evidence="2">
    <location>
        <begin position="1"/>
        <end position="47"/>
    </location>
</feature>
<gene>
    <name evidence="3" type="ORF">AVDCRST_MAG02-1715</name>
</gene>
<evidence type="ECO:0000256" key="1">
    <source>
        <dbReference type="ARBA" id="ARBA00009913"/>
    </source>
</evidence>
<dbReference type="GO" id="GO:0003677">
    <property type="term" value="F:DNA binding"/>
    <property type="evidence" value="ECO:0007669"/>
    <property type="project" value="InterPro"/>
</dbReference>
<dbReference type="InterPro" id="IPR036162">
    <property type="entry name" value="Resolvase-like_N_sf"/>
</dbReference>
<evidence type="ECO:0000259" key="2">
    <source>
        <dbReference type="PROSITE" id="PS51736"/>
    </source>
</evidence>
<dbReference type="AlphaFoldDB" id="A0A6J4QYY7"/>
<dbReference type="PROSITE" id="PS51736">
    <property type="entry name" value="RECOMBINASES_3"/>
    <property type="match status" value="1"/>
</dbReference>
<dbReference type="Gene3D" id="3.40.50.1390">
    <property type="entry name" value="Resolvase, N-terminal catalytic domain"/>
    <property type="match status" value="1"/>
</dbReference>
<dbReference type="CDD" id="cd00569">
    <property type="entry name" value="HTH_Hin_like"/>
    <property type="match status" value="1"/>
</dbReference>
<dbReference type="InterPro" id="IPR009057">
    <property type="entry name" value="Homeodomain-like_sf"/>
</dbReference>
<dbReference type="SUPFAM" id="SSF53041">
    <property type="entry name" value="Resolvase-like"/>
    <property type="match status" value="1"/>
</dbReference>
<dbReference type="Gene3D" id="1.10.10.60">
    <property type="entry name" value="Homeodomain-like"/>
    <property type="match status" value="1"/>
</dbReference>
<proteinExistence type="inferred from homology"/>
<reference evidence="3" key="1">
    <citation type="submission" date="2020-02" db="EMBL/GenBank/DDBJ databases">
        <authorList>
            <person name="Meier V. D."/>
        </authorList>
    </citation>
    <scope>NUCLEOTIDE SEQUENCE</scope>
    <source>
        <strain evidence="3">AVDCRST_MAG02</strain>
    </source>
</reference>
<dbReference type="GO" id="GO:0000150">
    <property type="term" value="F:DNA strand exchange activity"/>
    <property type="evidence" value="ECO:0007669"/>
    <property type="project" value="InterPro"/>
</dbReference>
<dbReference type="Pfam" id="PF00239">
    <property type="entry name" value="Resolvase"/>
    <property type="match status" value="1"/>
</dbReference>
<name>A0A6J4QYY7_9ACTN</name>
<evidence type="ECO:0000313" key="3">
    <source>
        <dbReference type="EMBL" id="CAA9457705.1"/>
    </source>
</evidence>